<dbReference type="Gene3D" id="3.30.70.1060">
    <property type="entry name" value="Dimeric alpha+beta barrel"/>
    <property type="match status" value="1"/>
</dbReference>
<name>A0A6I3P0K8_STRPA</name>
<dbReference type="InterPro" id="IPR011008">
    <property type="entry name" value="Dimeric_a/b-barrel"/>
</dbReference>
<evidence type="ECO:0000313" key="5">
    <source>
        <dbReference type="Proteomes" id="UP000430295"/>
    </source>
</evidence>
<evidence type="ECO:0000313" key="4">
    <source>
        <dbReference type="EMBL" id="MTR41831.1"/>
    </source>
</evidence>
<dbReference type="PANTHER" id="PTHR37828:SF1">
    <property type="entry name" value="YCII-RELATED DOMAIN-CONTAINING PROTEIN"/>
    <property type="match status" value="1"/>
</dbReference>
<evidence type="ECO:0000256" key="1">
    <source>
        <dbReference type="ARBA" id="ARBA00007689"/>
    </source>
</evidence>
<gene>
    <name evidence="4" type="ORF">GMC75_09235</name>
    <name evidence="3" type="ORF">KH363_07285</name>
</gene>
<dbReference type="InterPro" id="IPR005545">
    <property type="entry name" value="YCII"/>
</dbReference>
<dbReference type="PANTHER" id="PTHR37828">
    <property type="entry name" value="GSR2449 PROTEIN"/>
    <property type="match status" value="1"/>
</dbReference>
<dbReference type="AlphaFoldDB" id="A0A6I3P0K8"/>
<accession>A0A6I3P0K8</accession>
<organism evidence="4 5">
    <name type="scientific">Streptococcus parasanguinis</name>
    <dbReference type="NCBI Taxonomy" id="1318"/>
    <lineage>
        <taxon>Bacteria</taxon>
        <taxon>Bacillati</taxon>
        <taxon>Bacillota</taxon>
        <taxon>Bacilli</taxon>
        <taxon>Lactobacillales</taxon>
        <taxon>Streptococcaceae</taxon>
        <taxon>Streptococcus</taxon>
    </lineage>
</organism>
<dbReference type="Proteomes" id="UP000761167">
    <property type="component" value="Unassembled WGS sequence"/>
</dbReference>
<dbReference type="Pfam" id="PF03795">
    <property type="entry name" value="YCII"/>
    <property type="match status" value="1"/>
</dbReference>
<dbReference type="Proteomes" id="UP000430295">
    <property type="component" value="Unassembled WGS sequence"/>
</dbReference>
<dbReference type="EMBL" id="WMYS01000007">
    <property type="protein sequence ID" value="MTR41831.1"/>
    <property type="molecule type" value="Genomic_DNA"/>
</dbReference>
<evidence type="ECO:0000313" key="3">
    <source>
        <dbReference type="EMBL" id="MBS6537342.1"/>
    </source>
</evidence>
<keyword evidence="4" id="KW-0378">Hydrolase</keyword>
<dbReference type="EMBL" id="JAGZZN010000052">
    <property type="protein sequence ID" value="MBS6537342.1"/>
    <property type="molecule type" value="Genomic_DNA"/>
</dbReference>
<feature type="domain" description="YCII-related" evidence="2">
    <location>
        <begin position="1"/>
        <end position="81"/>
    </location>
</feature>
<reference evidence="4 5" key="1">
    <citation type="journal article" date="2019" name="Nat. Med.">
        <title>A library of human gut bacterial isolates paired with longitudinal multiomics data enables mechanistic microbiome research.</title>
        <authorList>
            <person name="Poyet M."/>
            <person name="Groussin M."/>
            <person name="Gibbons S.M."/>
            <person name="Avila-Pacheco J."/>
            <person name="Jiang X."/>
            <person name="Kearney S.M."/>
            <person name="Perrotta A.R."/>
            <person name="Berdy B."/>
            <person name="Zhao S."/>
            <person name="Lieberman T.D."/>
            <person name="Swanson P.K."/>
            <person name="Smith M."/>
            <person name="Roesemann S."/>
            <person name="Alexander J.E."/>
            <person name="Rich S.A."/>
            <person name="Livny J."/>
            <person name="Vlamakis H."/>
            <person name="Clish C."/>
            <person name="Bullock K."/>
            <person name="Deik A."/>
            <person name="Scott J."/>
            <person name="Pierce K.A."/>
            <person name="Xavier R.J."/>
            <person name="Alm E.J."/>
        </authorList>
    </citation>
    <scope>NUCLEOTIDE SEQUENCE [LARGE SCALE GENOMIC DNA]</scope>
    <source>
        <strain evidence="4 5">BIOML-A18</strain>
    </source>
</reference>
<dbReference type="RefSeq" id="WP_150905134.1">
    <property type="nucleotide sequence ID" value="NZ_CAXSNQ010000017.1"/>
</dbReference>
<protein>
    <submittedName>
        <fullName evidence="4">GTP cyclohydrolase</fullName>
    </submittedName>
</protein>
<proteinExistence type="inferred from homology"/>
<comment type="caution">
    <text evidence="4">The sequence shown here is derived from an EMBL/GenBank/DDBJ whole genome shotgun (WGS) entry which is preliminary data.</text>
</comment>
<reference evidence="3" key="2">
    <citation type="submission" date="2021-02" db="EMBL/GenBank/DDBJ databases">
        <title>Infant gut strain persistence is associated with maternal origin, phylogeny, and functional potential including surface adhesion and iron acquisition.</title>
        <authorList>
            <person name="Lou Y.C."/>
        </authorList>
    </citation>
    <scope>NUCLEOTIDE SEQUENCE</scope>
    <source>
        <strain evidence="3">L3_060_000G1_dasL3_060_000G1_metabat.metabat.86_ sub</strain>
    </source>
</reference>
<dbReference type="GO" id="GO:0016787">
    <property type="term" value="F:hydrolase activity"/>
    <property type="evidence" value="ECO:0007669"/>
    <property type="project" value="UniProtKB-KW"/>
</dbReference>
<evidence type="ECO:0000259" key="2">
    <source>
        <dbReference type="Pfam" id="PF03795"/>
    </source>
</evidence>
<comment type="similarity">
    <text evidence="1">Belongs to the YciI family.</text>
</comment>
<sequence>MFIVNLTYIKPLDEVEKHLEKHIDFLNQYYTKGLFIASGRKNPRTGGIILMRAKNKDAVQEIIAHDPFYQNEIAQYEIIEFEASKYCLELKTLLSDPLDENEEIK</sequence>
<dbReference type="SUPFAM" id="SSF54909">
    <property type="entry name" value="Dimeric alpha+beta barrel"/>
    <property type="match status" value="1"/>
</dbReference>